<dbReference type="InterPro" id="IPR050765">
    <property type="entry name" value="Riboflavin_Biosynth_HTPR"/>
</dbReference>
<dbReference type="RefSeq" id="WP_052405707.1">
    <property type="nucleotide sequence ID" value="NZ_BBLU01000005.1"/>
</dbReference>
<evidence type="ECO:0000313" key="3">
    <source>
        <dbReference type="Proteomes" id="UP000183315"/>
    </source>
</evidence>
<name>A0A1H6XMP7_9MICO</name>
<dbReference type="AlphaFoldDB" id="A0A1H6XMP7"/>
<dbReference type="GO" id="GO:0009231">
    <property type="term" value="P:riboflavin biosynthetic process"/>
    <property type="evidence" value="ECO:0007669"/>
    <property type="project" value="InterPro"/>
</dbReference>
<protein>
    <submittedName>
        <fullName evidence="2">RibD C-terminal domain-containing protein</fullName>
    </submittedName>
</protein>
<dbReference type="InterPro" id="IPR002734">
    <property type="entry name" value="RibDG_C"/>
</dbReference>
<dbReference type="SUPFAM" id="SSF53597">
    <property type="entry name" value="Dihydrofolate reductase-like"/>
    <property type="match status" value="1"/>
</dbReference>
<dbReference type="EMBL" id="FNZI01000002">
    <property type="protein sequence ID" value="SEJ26110.1"/>
    <property type="molecule type" value="Genomic_DNA"/>
</dbReference>
<dbReference type="eggNOG" id="COG0262">
    <property type="taxonomic scope" value="Bacteria"/>
</dbReference>
<dbReference type="Proteomes" id="UP000183315">
    <property type="component" value="Unassembled WGS sequence"/>
</dbReference>
<dbReference type="PANTHER" id="PTHR38011">
    <property type="entry name" value="DIHYDROFOLATE REDUCTASE FAMILY PROTEIN (AFU_ORTHOLOGUE AFUA_8G06820)"/>
    <property type="match status" value="1"/>
</dbReference>
<dbReference type="OrthoDB" id="7342392at2"/>
<dbReference type="PANTHER" id="PTHR38011:SF11">
    <property type="entry name" value="2,5-DIAMINO-6-RIBOSYLAMINO-4(3H)-PYRIMIDINONE 5'-PHOSPHATE REDUCTASE"/>
    <property type="match status" value="1"/>
</dbReference>
<feature type="domain" description="Bacterial bifunctional deaminase-reductase C-terminal" evidence="1">
    <location>
        <begin position="4"/>
        <end position="180"/>
    </location>
</feature>
<dbReference type="Gene3D" id="3.40.430.10">
    <property type="entry name" value="Dihydrofolate Reductase, subunit A"/>
    <property type="match status" value="1"/>
</dbReference>
<dbReference type="Pfam" id="PF01872">
    <property type="entry name" value="RibD_C"/>
    <property type="match status" value="1"/>
</dbReference>
<dbReference type="GO" id="GO:0008703">
    <property type="term" value="F:5-amino-6-(5-phosphoribosylamino)uracil reductase activity"/>
    <property type="evidence" value="ECO:0007669"/>
    <property type="project" value="InterPro"/>
</dbReference>
<evidence type="ECO:0000313" key="2">
    <source>
        <dbReference type="EMBL" id="SEJ26110.1"/>
    </source>
</evidence>
<dbReference type="InterPro" id="IPR024072">
    <property type="entry name" value="DHFR-like_dom_sf"/>
</dbReference>
<dbReference type="STRING" id="1043493.SAMN05421637_1364"/>
<gene>
    <name evidence="2" type="ORF">SAMN05421637_1364</name>
</gene>
<organism evidence="2 3">
    <name type="scientific">Demequina mangrovi</name>
    <dbReference type="NCBI Taxonomy" id="1043493"/>
    <lineage>
        <taxon>Bacteria</taxon>
        <taxon>Bacillati</taxon>
        <taxon>Actinomycetota</taxon>
        <taxon>Actinomycetes</taxon>
        <taxon>Micrococcales</taxon>
        <taxon>Demequinaceae</taxon>
        <taxon>Demequina</taxon>
    </lineage>
</organism>
<reference evidence="3" key="1">
    <citation type="submission" date="2016-10" db="EMBL/GenBank/DDBJ databases">
        <authorList>
            <person name="Varghese N."/>
        </authorList>
    </citation>
    <scope>NUCLEOTIDE SEQUENCE [LARGE SCALE GENOMIC DNA]</scope>
    <source>
        <strain evidence="3">DSM 24868</strain>
    </source>
</reference>
<sequence length="188" mass="20493">MGRLIVEQIVSADGFAAGPQGEIDFMRAPGDFDPNDPGQLAMVARCDAILLGRNTYGMFAEYWPERSAMDETIASFINGAPKHVVSNTLASAPWGDYASATVEPGEPRDTVRRLKQRYSGDIILWGSLMLAGALLQAELVDQVRLRIVPVLIGEGRTATPGLRHPRHLRPTEIDTLPSGHVTLVYDVL</sequence>
<keyword evidence="3" id="KW-1185">Reference proteome</keyword>
<evidence type="ECO:0000259" key="1">
    <source>
        <dbReference type="Pfam" id="PF01872"/>
    </source>
</evidence>
<accession>A0A1H6XMP7</accession>
<proteinExistence type="predicted"/>